<dbReference type="STRING" id="670487.Ocepr_0157"/>
<reference evidence="1 2" key="2">
    <citation type="journal article" date="2011" name="Stand. Genomic Sci.">
        <title>Complete genome sequence of Oceanithermus profundus type strain (506).</title>
        <authorList>
            <person name="Pati A."/>
            <person name="Zhang X."/>
            <person name="Lapidus A."/>
            <person name="Nolan M."/>
            <person name="Lucas S."/>
            <person name="Del Rio T.G."/>
            <person name="Tice H."/>
            <person name="Cheng J.F."/>
            <person name="Tapia R."/>
            <person name="Han C."/>
            <person name="Goodwin L."/>
            <person name="Pitluck S."/>
            <person name="Liolios K."/>
            <person name="Pagani I."/>
            <person name="Ivanova N."/>
            <person name="Mavromatis K."/>
            <person name="Chen A."/>
            <person name="Palaniappan K."/>
            <person name="Hauser L."/>
            <person name="Jeffries C.D."/>
            <person name="Brambilla E.M."/>
            <person name="Rohl A."/>
            <person name="Mwirichia R."/>
            <person name="Rohde M."/>
            <person name="Tindall B.J."/>
            <person name="Sikorski J."/>
            <person name="Wirth R."/>
            <person name="Goker M."/>
            <person name="Woyke T."/>
            <person name="Detter J.C."/>
            <person name="Bristow J."/>
            <person name="Eisen J.A."/>
            <person name="Markowitz V."/>
            <person name="Hugenholtz P."/>
            <person name="Kyrpides N.C."/>
            <person name="Klenk H.P."/>
            <person name="Land M."/>
        </authorList>
    </citation>
    <scope>NUCLEOTIDE SEQUENCE [LARGE SCALE GENOMIC DNA]</scope>
    <source>
        <strain evidence="2">DSM 14977 / NBRC 100410 / VKM B-2274 / 506</strain>
    </source>
</reference>
<reference evidence="2" key="1">
    <citation type="submission" date="2010-11" db="EMBL/GenBank/DDBJ databases">
        <title>The complete sequence of chromosome of Oceanithermus profundus DSM 14977.</title>
        <authorList>
            <consortium name="US DOE Joint Genome Institute (JGI-PGF)"/>
            <person name="Lucas S."/>
            <person name="Copeland A."/>
            <person name="Lapidus A."/>
            <person name="Bruce D."/>
            <person name="Goodwin L."/>
            <person name="Pitluck S."/>
            <person name="Kyrpides N."/>
            <person name="Mavromatis K."/>
            <person name="Pagani I."/>
            <person name="Ivanova N."/>
            <person name="Zhang X."/>
            <person name="Brettin T."/>
            <person name="Detter J.C."/>
            <person name="Tapia R."/>
            <person name="Han C."/>
            <person name="Land M."/>
            <person name="Hauser L."/>
            <person name="Markowitz V."/>
            <person name="Cheng J.-F."/>
            <person name="Hugenholtz P."/>
            <person name="Woyke T."/>
            <person name="Wu D."/>
            <person name="Tindall B."/>
            <person name="Faehnrich R."/>
            <person name="Brambilla E."/>
            <person name="Klenk H.-P."/>
            <person name="Eisen J.A."/>
        </authorList>
    </citation>
    <scope>NUCLEOTIDE SEQUENCE [LARGE SCALE GENOMIC DNA]</scope>
    <source>
        <strain evidence="2">DSM 14977 / NBRC 100410 / VKM B-2274 / 506</strain>
    </source>
</reference>
<proteinExistence type="predicted"/>
<dbReference type="InterPro" id="IPR029044">
    <property type="entry name" value="Nucleotide-diphossugar_trans"/>
</dbReference>
<dbReference type="RefSeq" id="WP_013456790.1">
    <property type="nucleotide sequence ID" value="NC_014761.1"/>
</dbReference>
<gene>
    <name evidence="1" type="ordered locus">Ocepr_0157</name>
</gene>
<sequence>MPKVTLVIPSYWSRPRPEVWRPGDAVYDHPTPLDAEGTLLRTLESLNVLARRDFEVVVLAVPTAAEIAPAVEARVGAIVRRAAATLDLPLHTFGPSHLERLRRFLEGAGMGRLNDLISLRGYANVRNLCVLVPHLRGRDAAVLIDDDEVFEDPAFLDKALEVLGRRIDGTPVYAVAGYYRQPDGGFLVPEPTEAWARAWGQIERMNAAFEAFIGRPPRYKVTPFAFGGNLVLHRELFTRVPFDPGVRRGEDIDYVINARIFGFKVFLDRTLAVRHLPPPKTHPAWRRLREDVLRFVYEREKIRGQTDRPGTVRVRAEDFDPYPGAFLKDDLELKAERAARALAEAYRREGDPEGAREALRTLELMRAALEDPGDPFDDLVRLQRRWAGLMEALAHPELRRGLAPVLSWA</sequence>
<organism evidence="1 2">
    <name type="scientific">Oceanithermus profundus (strain DSM 14977 / NBRC 100410 / VKM B-2274 / 506)</name>
    <dbReference type="NCBI Taxonomy" id="670487"/>
    <lineage>
        <taxon>Bacteria</taxon>
        <taxon>Thermotogati</taxon>
        <taxon>Deinococcota</taxon>
        <taxon>Deinococci</taxon>
        <taxon>Thermales</taxon>
        <taxon>Thermaceae</taxon>
        <taxon>Oceanithermus</taxon>
    </lineage>
</organism>
<dbReference type="eggNOG" id="COG1216">
    <property type="taxonomic scope" value="Bacteria"/>
</dbReference>
<protein>
    <recommendedName>
        <fullName evidence="3">Glycosyltransferase</fullName>
    </recommendedName>
</protein>
<dbReference type="EMBL" id="CP002361">
    <property type="protein sequence ID" value="ADR35620.1"/>
    <property type="molecule type" value="Genomic_DNA"/>
</dbReference>
<dbReference type="KEGG" id="opr:Ocepr_0157"/>
<keyword evidence="2" id="KW-1185">Reference proteome</keyword>
<name>E4U5R2_OCEP5</name>
<dbReference type="SUPFAM" id="SSF53448">
    <property type="entry name" value="Nucleotide-diphospho-sugar transferases"/>
    <property type="match status" value="1"/>
</dbReference>
<evidence type="ECO:0000313" key="2">
    <source>
        <dbReference type="Proteomes" id="UP000008722"/>
    </source>
</evidence>
<dbReference type="AlphaFoldDB" id="E4U5R2"/>
<dbReference type="Proteomes" id="UP000008722">
    <property type="component" value="Chromosome"/>
</dbReference>
<dbReference type="Gene3D" id="3.90.550.10">
    <property type="entry name" value="Spore Coat Polysaccharide Biosynthesis Protein SpsA, Chain A"/>
    <property type="match status" value="1"/>
</dbReference>
<evidence type="ECO:0000313" key="1">
    <source>
        <dbReference type="EMBL" id="ADR35620.1"/>
    </source>
</evidence>
<dbReference type="HOGENOM" id="CLU_033888_0_0_0"/>
<accession>E4U5R2</accession>
<evidence type="ECO:0008006" key="3">
    <source>
        <dbReference type="Google" id="ProtNLM"/>
    </source>
</evidence>